<accession>A0ABQ3I8T6</accession>
<name>A0ABQ3I8T6_9BACT</name>
<evidence type="ECO:0000313" key="1">
    <source>
        <dbReference type="EMBL" id="GHE67696.1"/>
    </source>
</evidence>
<sequence>MIAAIFGLQMAMSQMGKPMEDSGVWAPETFNINTNDMSEIIKVNRRKPAIGLSAKRRFILPIAITLSN</sequence>
<gene>
    <name evidence="1" type="ORF">GCM10011340_24080</name>
</gene>
<keyword evidence="2" id="KW-1185">Reference proteome</keyword>
<proteinExistence type="predicted"/>
<dbReference type="Proteomes" id="UP000658258">
    <property type="component" value="Unassembled WGS sequence"/>
</dbReference>
<reference evidence="2" key="1">
    <citation type="journal article" date="2019" name="Int. J. Syst. Evol. Microbiol.">
        <title>The Global Catalogue of Microorganisms (GCM) 10K type strain sequencing project: providing services to taxonomists for standard genome sequencing and annotation.</title>
        <authorList>
            <consortium name="The Broad Institute Genomics Platform"/>
            <consortium name="The Broad Institute Genome Sequencing Center for Infectious Disease"/>
            <person name="Wu L."/>
            <person name="Ma J."/>
        </authorList>
    </citation>
    <scope>NUCLEOTIDE SEQUENCE [LARGE SCALE GENOMIC DNA]</scope>
    <source>
        <strain evidence="2">CGMCC 1.15111</strain>
    </source>
</reference>
<protein>
    <submittedName>
        <fullName evidence="1">Uncharacterized protein</fullName>
    </submittedName>
</protein>
<dbReference type="EMBL" id="BNAG01000003">
    <property type="protein sequence ID" value="GHE67696.1"/>
    <property type="molecule type" value="Genomic_DNA"/>
</dbReference>
<comment type="caution">
    <text evidence="1">The sequence shown here is derived from an EMBL/GenBank/DDBJ whole genome shotgun (WGS) entry which is preliminary data.</text>
</comment>
<organism evidence="1 2">
    <name type="scientific">Roseivirga thermotolerans</name>
    <dbReference type="NCBI Taxonomy" id="1758176"/>
    <lineage>
        <taxon>Bacteria</taxon>
        <taxon>Pseudomonadati</taxon>
        <taxon>Bacteroidota</taxon>
        <taxon>Cytophagia</taxon>
        <taxon>Cytophagales</taxon>
        <taxon>Roseivirgaceae</taxon>
        <taxon>Roseivirga</taxon>
    </lineage>
</organism>
<evidence type="ECO:0000313" key="2">
    <source>
        <dbReference type="Proteomes" id="UP000658258"/>
    </source>
</evidence>